<evidence type="ECO:0000313" key="1">
    <source>
        <dbReference type="EMBL" id="JAD18076.1"/>
    </source>
</evidence>
<dbReference type="EMBL" id="GBRH01279819">
    <property type="protein sequence ID" value="JAD18076.1"/>
    <property type="molecule type" value="Transcribed_RNA"/>
</dbReference>
<reference evidence="1" key="2">
    <citation type="journal article" date="2015" name="Data Brief">
        <title>Shoot transcriptome of the giant reed, Arundo donax.</title>
        <authorList>
            <person name="Barrero R.A."/>
            <person name="Guerrero F.D."/>
            <person name="Moolhuijzen P."/>
            <person name="Goolsby J.A."/>
            <person name="Tidwell J."/>
            <person name="Bellgard S.E."/>
            <person name="Bellgard M.I."/>
        </authorList>
    </citation>
    <scope>NUCLEOTIDE SEQUENCE</scope>
    <source>
        <tissue evidence="1">Shoot tissue taken approximately 20 cm above the soil surface</tissue>
    </source>
</reference>
<protein>
    <submittedName>
        <fullName evidence="1">Uncharacterized protein</fullName>
    </submittedName>
</protein>
<name>A0A0A9UD28_ARUDO</name>
<accession>A0A0A9UD28</accession>
<dbReference type="AlphaFoldDB" id="A0A0A9UD28"/>
<reference evidence="1" key="1">
    <citation type="submission" date="2014-09" db="EMBL/GenBank/DDBJ databases">
        <authorList>
            <person name="Magalhaes I.L.F."/>
            <person name="Oliveira U."/>
            <person name="Santos F.R."/>
            <person name="Vidigal T.H.D.A."/>
            <person name="Brescovit A.D."/>
            <person name="Santos A.J."/>
        </authorList>
    </citation>
    <scope>NUCLEOTIDE SEQUENCE</scope>
    <source>
        <tissue evidence="1">Shoot tissue taken approximately 20 cm above the soil surface</tissue>
    </source>
</reference>
<organism evidence="1">
    <name type="scientific">Arundo donax</name>
    <name type="common">Giant reed</name>
    <name type="synonym">Donax arundinaceus</name>
    <dbReference type="NCBI Taxonomy" id="35708"/>
    <lineage>
        <taxon>Eukaryota</taxon>
        <taxon>Viridiplantae</taxon>
        <taxon>Streptophyta</taxon>
        <taxon>Embryophyta</taxon>
        <taxon>Tracheophyta</taxon>
        <taxon>Spermatophyta</taxon>
        <taxon>Magnoliopsida</taxon>
        <taxon>Liliopsida</taxon>
        <taxon>Poales</taxon>
        <taxon>Poaceae</taxon>
        <taxon>PACMAD clade</taxon>
        <taxon>Arundinoideae</taxon>
        <taxon>Arundineae</taxon>
        <taxon>Arundo</taxon>
    </lineage>
</organism>
<proteinExistence type="predicted"/>
<sequence length="73" mass="7628">MRRVCAAARGHLLRGAGGGAASRALLLVAGSGRPFRAPDGDLCAFLFGVVGCGLPAYGVSRRDRPRNGGEFWR</sequence>